<accession>D5AQW4</accession>
<organism evidence="2 3">
    <name type="scientific">Rhodobacter capsulatus (strain ATCC BAA-309 / NBRC 16581 / SB1003)</name>
    <dbReference type="NCBI Taxonomy" id="272942"/>
    <lineage>
        <taxon>Bacteria</taxon>
        <taxon>Pseudomonadati</taxon>
        <taxon>Pseudomonadota</taxon>
        <taxon>Alphaproteobacteria</taxon>
        <taxon>Rhodobacterales</taxon>
        <taxon>Rhodobacter group</taxon>
        <taxon>Rhodobacter</taxon>
    </lineage>
</organism>
<feature type="transmembrane region" description="Helical" evidence="1">
    <location>
        <begin position="12"/>
        <end position="38"/>
    </location>
</feature>
<evidence type="ECO:0000256" key="1">
    <source>
        <dbReference type="SAM" id="Phobius"/>
    </source>
</evidence>
<gene>
    <name evidence="2" type="ordered locus">RCAP_rcc01007</name>
</gene>
<proteinExistence type="predicted"/>
<dbReference type="KEGG" id="rcp:RCAP_rcc01007"/>
<reference key="1">
    <citation type="submission" date="2008-12" db="EMBL/GenBank/DDBJ databases">
        <title>Complete genome sequence of Rhodobacter capsulatus SB1003.</title>
        <authorList>
            <person name="Strnad H."/>
            <person name="Lapidus A."/>
            <person name="Vlcek C."/>
            <person name="Ulbrich P."/>
            <person name="Paces J."/>
            <person name="Maltsev N."/>
            <person name="Kumar V."/>
            <person name="Kogan Y."/>
            <person name="Milgram A."/>
            <person name="Rebrekov D."/>
            <person name="Mazur M."/>
            <person name="Cox R."/>
            <person name="Kyrpides N."/>
            <person name="Kolar M."/>
            <person name="Sachova J."/>
            <person name="Ridl J."/>
            <person name="Ivanova N."/>
            <person name="Kapatral V."/>
            <person name="Los T."/>
            <person name="Lykidis A."/>
            <person name="Mikhailova N."/>
            <person name="Reznik G."/>
            <person name="Vasieva O."/>
            <person name="Fonstein M."/>
            <person name="Paces V."/>
            <person name="Haselkorn R."/>
        </authorList>
    </citation>
    <scope>NUCLEOTIDE SEQUENCE</scope>
    <source>
        <strain>SB1003</strain>
    </source>
</reference>
<reference evidence="2 3" key="2">
    <citation type="journal article" date="2010" name="J. Bacteriol.">
        <title>Complete genome sequence of the photosynthetic purple nonsulfur bacterium Rhodobacter capsulatus SB 1003.</title>
        <authorList>
            <person name="Strnad H."/>
            <person name="Lapidus A."/>
            <person name="Paces J."/>
            <person name="Ulbrich P."/>
            <person name="Vlcek C."/>
            <person name="Paces V."/>
            <person name="Haselkorn R."/>
        </authorList>
    </citation>
    <scope>NUCLEOTIDE SEQUENCE [LARGE SCALE GENOMIC DNA]</scope>
    <source>
        <strain evidence="3">ATCC BAA-309 / NBRC 16581 / SB1003</strain>
    </source>
</reference>
<sequence length="41" mass="4561">MTRRKRLDDLLQLLTVLIVIVALPIGTALWGLGIYAVVVQQ</sequence>
<keyword evidence="1" id="KW-1133">Transmembrane helix</keyword>
<protein>
    <submittedName>
        <fullName evidence="2">Membrane protein, putative</fullName>
    </submittedName>
</protein>
<dbReference type="Proteomes" id="UP000002361">
    <property type="component" value="Chromosome"/>
</dbReference>
<dbReference type="RefSeq" id="WP_013066749.1">
    <property type="nucleotide sequence ID" value="NC_014034.1"/>
</dbReference>
<evidence type="ECO:0000313" key="3">
    <source>
        <dbReference type="Proteomes" id="UP000002361"/>
    </source>
</evidence>
<dbReference type="EMBL" id="CP001312">
    <property type="protein sequence ID" value="ADE84770.1"/>
    <property type="molecule type" value="Genomic_DNA"/>
</dbReference>
<evidence type="ECO:0000313" key="2">
    <source>
        <dbReference type="EMBL" id="ADE84770.1"/>
    </source>
</evidence>
<dbReference type="STRING" id="272942.RCAP_rcc01007"/>
<dbReference type="GeneID" id="78824112"/>
<name>D5AQW4_RHOCB</name>
<keyword evidence="1" id="KW-0812">Transmembrane</keyword>
<dbReference type="HOGENOM" id="CLU_3275778_0_0_5"/>
<keyword evidence="3" id="KW-1185">Reference proteome</keyword>
<keyword evidence="1" id="KW-0472">Membrane</keyword>
<dbReference type="AlphaFoldDB" id="D5AQW4"/>